<keyword evidence="2" id="KW-1185">Reference proteome</keyword>
<dbReference type="KEGG" id="nsm:JO391_09505"/>
<sequence length="256" mass="25877">MRLPLISLCLVGLAACAPQVPESGPGFQDYNSYMRDQSASNMAAGAAGAPVAPAAGFSPEAAAAAIDRAEGVGAPQTAMIAAAEAGAAETAIGAPPMTAAALPADSTNRPRGNAPAGIAETTAEMGAVTHTGISDENDFQAVASRETIESDAARIAANRAQYEVIPPTAVPERPADTGPNLAQYAISTTNAVGQKVYSRGSIQVGNACAKYSSADLAQEAFLEAGGPEKDRKGLDPDGDGFACGWDPTPYRLAVQQ</sequence>
<proteinExistence type="predicted"/>
<evidence type="ECO:0000313" key="2">
    <source>
        <dbReference type="Proteomes" id="UP000826300"/>
    </source>
</evidence>
<dbReference type="AlphaFoldDB" id="A0A8G1A0B2"/>
<evidence type="ECO:0000313" key="1">
    <source>
        <dbReference type="EMBL" id="QYZ71919.1"/>
    </source>
</evidence>
<name>A0A8G1A0B2_9RHOB</name>
<organism evidence="1 2">
    <name type="scientific">Neotabrizicola shimadae</name>
    <dbReference type="NCBI Taxonomy" id="2807096"/>
    <lineage>
        <taxon>Bacteria</taxon>
        <taxon>Pseudomonadati</taxon>
        <taxon>Pseudomonadota</taxon>
        <taxon>Alphaproteobacteria</taxon>
        <taxon>Rhodobacterales</taxon>
        <taxon>Paracoccaceae</taxon>
        <taxon>Neotabrizicola</taxon>
    </lineage>
</organism>
<evidence type="ECO:0008006" key="3">
    <source>
        <dbReference type="Google" id="ProtNLM"/>
    </source>
</evidence>
<dbReference type="PROSITE" id="PS51257">
    <property type="entry name" value="PROKAR_LIPOPROTEIN"/>
    <property type="match status" value="1"/>
</dbReference>
<dbReference type="EMBL" id="CP069370">
    <property type="protein sequence ID" value="QYZ71919.1"/>
    <property type="molecule type" value="Genomic_DNA"/>
</dbReference>
<reference evidence="1" key="1">
    <citation type="submission" date="2021-02" db="EMBL/GenBank/DDBJ databases">
        <title>Rhodobacter shimadae sp. nov., an aerobic anoxygenic phototrophic bacterium isolated from a hot spring.</title>
        <authorList>
            <person name="Muramatsu S."/>
            <person name="Haruta S."/>
            <person name="Hirose S."/>
            <person name="Hanada S."/>
        </authorList>
    </citation>
    <scope>NUCLEOTIDE SEQUENCE</scope>
    <source>
        <strain evidence="1">N10</strain>
    </source>
</reference>
<gene>
    <name evidence="1" type="ORF">JO391_09505</name>
</gene>
<accession>A0A8G1A0B2</accession>
<protein>
    <recommendedName>
        <fullName evidence="3">Excalibur calcium-binding domain-containing protein</fullName>
    </recommendedName>
</protein>
<dbReference type="Proteomes" id="UP000826300">
    <property type="component" value="Chromosome"/>
</dbReference>